<dbReference type="PANTHER" id="PTHR10900">
    <property type="entry name" value="PERIOSTIN-RELATED"/>
    <property type="match status" value="1"/>
</dbReference>
<evidence type="ECO:0000256" key="1">
    <source>
        <dbReference type="SAM" id="SignalP"/>
    </source>
</evidence>
<dbReference type="GO" id="GO:0031012">
    <property type="term" value="C:extracellular matrix"/>
    <property type="evidence" value="ECO:0007669"/>
    <property type="project" value="TreeGrafter"/>
</dbReference>
<dbReference type="PROSITE" id="PS50213">
    <property type="entry name" value="FAS1"/>
    <property type="match status" value="2"/>
</dbReference>
<dbReference type="PANTHER" id="PTHR10900:SF120">
    <property type="entry name" value="MUCIN-5AC-RELATED"/>
    <property type="match status" value="1"/>
</dbReference>
<dbReference type="InterPro" id="IPR050904">
    <property type="entry name" value="Adhesion/Biosynth-related"/>
</dbReference>
<sequence>MRKVLRDMLSLYLTGALLLLGNAAAGIVDHNVIVHRGDRMNLLDLAQSLNLTVFVEAMEKTHLDNTIDHEGPYTLFSPLNIAFENIPDYTKEYSLGDLMKLHVARGDYLEKELKDEQLIRSLLSKRDVRINIYKKKSGKLITANGQKLNETDFDAHNGVLHIIDGVMNSIYAREGTALKEVSSGALPYYSFNTLSRAVKSSDVVTSLLDGSGPLTLFAPSDKAFSRLPDSVNDYLLKNKTALEYVLKYHAISGRTWFTIGLEDNMNLQTAATIPLTVSIKQDGVKVGDAKVVLPDFCVANGVVHIIDNVLLPPGFPQF</sequence>
<evidence type="ECO:0000313" key="4">
    <source>
        <dbReference type="Proteomes" id="UP000677054"/>
    </source>
</evidence>
<dbReference type="Proteomes" id="UP000677054">
    <property type="component" value="Unassembled WGS sequence"/>
</dbReference>
<name>A0A7R8WY76_9CRUS</name>
<feature type="chain" id="PRO_5036208922" description="FAS1 domain-containing protein" evidence="1">
    <location>
        <begin position="26"/>
        <end position="318"/>
    </location>
</feature>
<dbReference type="EMBL" id="LR899529">
    <property type="protein sequence ID" value="CAD7240172.1"/>
    <property type="molecule type" value="Genomic_DNA"/>
</dbReference>
<dbReference type="SUPFAM" id="SSF82153">
    <property type="entry name" value="FAS1 domain"/>
    <property type="match status" value="2"/>
</dbReference>
<dbReference type="GO" id="GO:0005615">
    <property type="term" value="C:extracellular space"/>
    <property type="evidence" value="ECO:0007669"/>
    <property type="project" value="TreeGrafter"/>
</dbReference>
<keyword evidence="4" id="KW-1185">Reference proteome</keyword>
<dbReference type="SMART" id="SM00554">
    <property type="entry name" value="FAS1"/>
    <property type="match status" value="2"/>
</dbReference>
<dbReference type="FunFam" id="2.30.180.10:FF:000032">
    <property type="entry name" value="Fasciclin domain-containing protein, putative"/>
    <property type="match status" value="2"/>
</dbReference>
<feature type="domain" description="FAS1" evidence="2">
    <location>
        <begin position="178"/>
        <end position="310"/>
    </location>
</feature>
<gene>
    <name evidence="3" type="ORF">DSTB1V02_LOCUS204</name>
</gene>
<organism evidence="3">
    <name type="scientific">Darwinula stevensoni</name>
    <dbReference type="NCBI Taxonomy" id="69355"/>
    <lineage>
        <taxon>Eukaryota</taxon>
        <taxon>Metazoa</taxon>
        <taxon>Ecdysozoa</taxon>
        <taxon>Arthropoda</taxon>
        <taxon>Crustacea</taxon>
        <taxon>Oligostraca</taxon>
        <taxon>Ostracoda</taxon>
        <taxon>Podocopa</taxon>
        <taxon>Podocopida</taxon>
        <taxon>Darwinulocopina</taxon>
        <taxon>Darwinuloidea</taxon>
        <taxon>Darwinulidae</taxon>
        <taxon>Darwinula</taxon>
    </lineage>
</organism>
<reference evidence="3" key="1">
    <citation type="submission" date="2020-11" db="EMBL/GenBank/DDBJ databases">
        <authorList>
            <person name="Tran Van P."/>
        </authorList>
    </citation>
    <scope>NUCLEOTIDE SEQUENCE</scope>
</reference>
<proteinExistence type="predicted"/>
<feature type="signal peptide" evidence="1">
    <location>
        <begin position="1"/>
        <end position="25"/>
    </location>
</feature>
<keyword evidence="1" id="KW-0732">Signal</keyword>
<dbReference type="AlphaFoldDB" id="A0A7R8WY76"/>
<feature type="domain" description="FAS1" evidence="2">
    <location>
        <begin position="38"/>
        <end position="167"/>
    </location>
</feature>
<dbReference type="InterPro" id="IPR000782">
    <property type="entry name" value="FAS1_domain"/>
</dbReference>
<dbReference type="EMBL" id="CAJPEV010000012">
    <property type="protein sequence ID" value="CAG0878686.1"/>
    <property type="molecule type" value="Genomic_DNA"/>
</dbReference>
<evidence type="ECO:0000259" key="2">
    <source>
        <dbReference type="PROSITE" id="PS50213"/>
    </source>
</evidence>
<dbReference type="GO" id="GO:0007155">
    <property type="term" value="P:cell adhesion"/>
    <property type="evidence" value="ECO:0007669"/>
    <property type="project" value="TreeGrafter"/>
</dbReference>
<dbReference type="GO" id="GO:0030198">
    <property type="term" value="P:extracellular matrix organization"/>
    <property type="evidence" value="ECO:0007669"/>
    <property type="project" value="TreeGrafter"/>
</dbReference>
<dbReference type="Pfam" id="PF02469">
    <property type="entry name" value="Fasciclin"/>
    <property type="match status" value="2"/>
</dbReference>
<dbReference type="OrthoDB" id="286301at2759"/>
<dbReference type="Gene3D" id="2.30.180.10">
    <property type="entry name" value="FAS1 domain"/>
    <property type="match status" value="2"/>
</dbReference>
<dbReference type="GO" id="GO:0050839">
    <property type="term" value="F:cell adhesion molecule binding"/>
    <property type="evidence" value="ECO:0007669"/>
    <property type="project" value="TreeGrafter"/>
</dbReference>
<evidence type="ECO:0000313" key="3">
    <source>
        <dbReference type="EMBL" id="CAD7240172.1"/>
    </source>
</evidence>
<protein>
    <recommendedName>
        <fullName evidence="2">FAS1 domain-containing protein</fullName>
    </recommendedName>
</protein>
<dbReference type="InterPro" id="IPR036378">
    <property type="entry name" value="FAS1_dom_sf"/>
</dbReference>
<accession>A0A7R8WY76</accession>